<keyword evidence="4" id="KW-1185">Reference proteome</keyword>
<reference evidence="3 4" key="1">
    <citation type="submission" date="2020-02" db="EMBL/GenBank/DDBJ databases">
        <title>Complete genome sequence of Flavobacteriaceae bacterium.</title>
        <authorList>
            <person name="Kim S.-J."/>
            <person name="Kim Y.-S."/>
            <person name="Kim K.-H."/>
        </authorList>
    </citation>
    <scope>NUCLEOTIDE SEQUENCE [LARGE SCALE GENOMIC DNA]</scope>
    <source>
        <strain evidence="3 4">RR4-40</strain>
    </source>
</reference>
<dbReference type="PANTHER" id="PTHR43283">
    <property type="entry name" value="BETA-LACTAMASE-RELATED"/>
    <property type="match status" value="1"/>
</dbReference>
<feature type="chain" id="PRO_5026162495" evidence="1">
    <location>
        <begin position="24"/>
        <end position="369"/>
    </location>
</feature>
<dbReference type="PANTHER" id="PTHR43283:SF14">
    <property type="entry name" value="BLL8153 PROTEIN"/>
    <property type="match status" value="1"/>
</dbReference>
<protein>
    <submittedName>
        <fullName evidence="3">Serine hydrolase</fullName>
    </submittedName>
</protein>
<dbReference type="InterPro" id="IPR050789">
    <property type="entry name" value="Diverse_Enzym_Activities"/>
</dbReference>
<evidence type="ECO:0000313" key="4">
    <source>
        <dbReference type="Proteomes" id="UP000505306"/>
    </source>
</evidence>
<dbReference type="KEGG" id="mgel:G5B37_02435"/>
<proteinExistence type="predicted"/>
<keyword evidence="1" id="KW-0732">Signal</keyword>
<feature type="domain" description="Beta-lactamase-related" evidence="2">
    <location>
        <begin position="84"/>
        <end position="354"/>
    </location>
</feature>
<accession>A0A6G6GIT1</accession>
<evidence type="ECO:0000259" key="2">
    <source>
        <dbReference type="Pfam" id="PF00144"/>
    </source>
</evidence>
<dbReference type="AlphaFoldDB" id="A0A6G6GIT1"/>
<dbReference type="RefSeq" id="WP_164678465.1">
    <property type="nucleotide sequence ID" value="NZ_CP049057.1"/>
</dbReference>
<dbReference type="Proteomes" id="UP000505306">
    <property type="component" value="Chromosome"/>
</dbReference>
<dbReference type="Pfam" id="PF00144">
    <property type="entry name" value="Beta-lactamase"/>
    <property type="match status" value="1"/>
</dbReference>
<name>A0A6G6GIT1_9FLAO</name>
<sequence length="369" mass="41895">MRKVITLVLICILCQSCKLSRFAYYNFANITDHKIFPSRTIEKPTEAFHFSEATKPFIQDSLSVTSNGVKKQISFEEYLIANKTVAYMVIQNDTIRYENYFNNYQEESIVNSFSMGKSVLSILIGCAIKDGHINSINDPITNYLPELDNEDFKKITIEHLLNMTSGLDFNESYTNPFGDAATFYYGTNLKKAVSNLKVAYEPGTRFKYSSGDSQVLGLVLDAALQQQNISEYLEEKIWKPLGMEYDASWSLDRKKNGVEKTFCCLNARARDFAKIGRLYLNKGNWNGTQIVPKEWVENSTKIDSSGANVAYYQHQWWINTKDNSFEAEGILGQHIYVNPEKNVIIVRLGEKVGKTGSWTQVAQGLAAKL</sequence>
<dbReference type="EMBL" id="CP049057">
    <property type="protein sequence ID" value="QIE58459.1"/>
    <property type="molecule type" value="Genomic_DNA"/>
</dbReference>
<dbReference type="InterPro" id="IPR001466">
    <property type="entry name" value="Beta-lactam-related"/>
</dbReference>
<dbReference type="GO" id="GO:0016787">
    <property type="term" value="F:hydrolase activity"/>
    <property type="evidence" value="ECO:0007669"/>
    <property type="project" value="UniProtKB-KW"/>
</dbReference>
<dbReference type="InterPro" id="IPR012338">
    <property type="entry name" value="Beta-lactam/transpept-like"/>
</dbReference>
<dbReference type="Gene3D" id="3.40.710.10">
    <property type="entry name" value="DD-peptidase/beta-lactamase superfamily"/>
    <property type="match status" value="1"/>
</dbReference>
<keyword evidence="3" id="KW-0378">Hydrolase</keyword>
<evidence type="ECO:0000256" key="1">
    <source>
        <dbReference type="SAM" id="SignalP"/>
    </source>
</evidence>
<gene>
    <name evidence="3" type="ORF">G5B37_02435</name>
</gene>
<organism evidence="3 4">
    <name type="scientific">Rasiella rasia</name>
    <dbReference type="NCBI Taxonomy" id="2744027"/>
    <lineage>
        <taxon>Bacteria</taxon>
        <taxon>Pseudomonadati</taxon>
        <taxon>Bacteroidota</taxon>
        <taxon>Flavobacteriia</taxon>
        <taxon>Flavobacteriales</taxon>
        <taxon>Flavobacteriaceae</taxon>
        <taxon>Rasiella</taxon>
    </lineage>
</organism>
<dbReference type="SUPFAM" id="SSF56601">
    <property type="entry name" value="beta-lactamase/transpeptidase-like"/>
    <property type="match status" value="1"/>
</dbReference>
<feature type="signal peptide" evidence="1">
    <location>
        <begin position="1"/>
        <end position="23"/>
    </location>
</feature>
<evidence type="ECO:0000313" key="3">
    <source>
        <dbReference type="EMBL" id="QIE58459.1"/>
    </source>
</evidence>